<organism evidence="13 14">
    <name type="scientific">candidate division WOR-1 bacterium RIFOXYB2_FULL_36_35</name>
    <dbReference type="NCBI Taxonomy" id="1802578"/>
    <lineage>
        <taxon>Bacteria</taxon>
        <taxon>Bacillati</taxon>
        <taxon>Saganbacteria</taxon>
    </lineage>
</organism>
<feature type="binding site" evidence="9">
    <location>
        <begin position="33"/>
        <end position="37"/>
    </location>
    <ligand>
        <name>4-amino-2-methyl-5-(diphosphooxymethyl)pyrimidine</name>
        <dbReference type="ChEBI" id="CHEBI:57841"/>
    </ligand>
</feature>
<dbReference type="CDD" id="cd00564">
    <property type="entry name" value="TMP_TenI"/>
    <property type="match status" value="1"/>
</dbReference>
<dbReference type="GO" id="GO:0009229">
    <property type="term" value="P:thiamine diphosphate biosynthetic process"/>
    <property type="evidence" value="ECO:0007669"/>
    <property type="project" value="UniProtKB-UniRule"/>
</dbReference>
<evidence type="ECO:0000256" key="7">
    <source>
        <dbReference type="ARBA" id="ARBA00047851"/>
    </source>
</evidence>
<dbReference type="FunFam" id="3.20.20.70:FF:000096">
    <property type="entry name" value="Thiamine-phosphate synthase"/>
    <property type="match status" value="1"/>
</dbReference>
<comment type="cofactor">
    <cofactor evidence="9">
        <name>Mg(2+)</name>
        <dbReference type="ChEBI" id="CHEBI:18420"/>
    </cofactor>
    <text evidence="9">Binds 1 Mg(2+) ion per subunit.</text>
</comment>
<comment type="catalytic activity">
    <reaction evidence="7 9 10">
        <text>2-(2-carboxy-4-methylthiazol-5-yl)ethyl phosphate + 4-amino-2-methyl-5-(diphosphooxymethyl)pyrimidine + 2 H(+) = thiamine phosphate + CO2 + diphosphate</text>
        <dbReference type="Rhea" id="RHEA:47848"/>
        <dbReference type="ChEBI" id="CHEBI:15378"/>
        <dbReference type="ChEBI" id="CHEBI:16526"/>
        <dbReference type="ChEBI" id="CHEBI:33019"/>
        <dbReference type="ChEBI" id="CHEBI:37575"/>
        <dbReference type="ChEBI" id="CHEBI:57841"/>
        <dbReference type="ChEBI" id="CHEBI:62890"/>
        <dbReference type="EC" id="2.5.1.3"/>
    </reaction>
</comment>
<feature type="binding site" evidence="9">
    <location>
        <begin position="125"/>
        <end position="127"/>
    </location>
    <ligand>
        <name>2-[(2R,5Z)-2-carboxy-4-methylthiazol-5(2H)-ylidene]ethyl phosphate</name>
        <dbReference type="ChEBI" id="CHEBI:62899"/>
    </ligand>
</feature>
<evidence type="ECO:0000256" key="9">
    <source>
        <dbReference type="HAMAP-Rule" id="MF_00097"/>
    </source>
</evidence>
<feature type="binding site" evidence="9">
    <location>
        <position position="128"/>
    </location>
    <ligand>
        <name>4-amino-2-methyl-5-(diphosphooxymethyl)pyrimidine</name>
        <dbReference type="ChEBI" id="CHEBI:57841"/>
    </ligand>
</feature>
<dbReference type="InterPro" id="IPR013785">
    <property type="entry name" value="Aldolase_TIM"/>
</dbReference>
<evidence type="ECO:0000256" key="5">
    <source>
        <dbReference type="ARBA" id="ARBA00022977"/>
    </source>
</evidence>
<dbReference type="GO" id="GO:0005737">
    <property type="term" value="C:cytoplasm"/>
    <property type="evidence" value="ECO:0007669"/>
    <property type="project" value="TreeGrafter"/>
</dbReference>
<protein>
    <recommendedName>
        <fullName evidence="9">Thiamine-phosphate synthase</fullName>
        <shortName evidence="9">TP synthase</shortName>
        <shortName evidence="9">TPS</shortName>
        <ecNumber evidence="9">2.5.1.3</ecNumber>
    </recommendedName>
    <alternativeName>
        <fullName evidence="9">Thiamine-phosphate pyrophosphorylase</fullName>
        <shortName evidence="9">TMP pyrophosphorylase</shortName>
        <shortName evidence="9">TMP-PPase</shortName>
    </alternativeName>
</protein>
<accession>A0A1F4S6P9</accession>
<dbReference type="InterPro" id="IPR034291">
    <property type="entry name" value="TMP_synthase"/>
</dbReference>
<proteinExistence type="inferred from homology"/>
<dbReference type="PANTHER" id="PTHR20857">
    <property type="entry name" value="THIAMINE-PHOSPHATE PYROPHOSPHORYLASE"/>
    <property type="match status" value="1"/>
</dbReference>
<feature type="binding site" evidence="9">
    <location>
        <position position="156"/>
    </location>
    <ligand>
        <name>2-[(2R,5Z)-2-carboxy-4-methylthiazol-5(2H)-ylidene]ethyl phosphate</name>
        <dbReference type="ChEBI" id="CHEBI:62899"/>
    </ligand>
</feature>
<feature type="binding site" evidence="9">
    <location>
        <begin position="176"/>
        <end position="177"/>
    </location>
    <ligand>
        <name>2-[(2R,5Z)-2-carboxy-4-methylthiazol-5(2H)-ylidene]ethyl phosphate</name>
        <dbReference type="ChEBI" id="CHEBI:62899"/>
    </ligand>
</feature>
<evidence type="ECO:0000259" key="12">
    <source>
        <dbReference type="Pfam" id="PF02581"/>
    </source>
</evidence>
<dbReference type="InterPro" id="IPR036206">
    <property type="entry name" value="ThiamineP_synth_sf"/>
</dbReference>
<dbReference type="NCBIfam" id="TIGR00693">
    <property type="entry name" value="thiE"/>
    <property type="match status" value="1"/>
</dbReference>
<evidence type="ECO:0000256" key="1">
    <source>
        <dbReference type="ARBA" id="ARBA00005165"/>
    </source>
</evidence>
<gene>
    <name evidence="9" type="primary">thiE</name>
    <name evidence="13" type="ORF">A2290_07050</name>
</gene>
<keyword evidence="3 9" id="KW-0479">Metal-binding</keyword>
<reference evidence="13 14" key="1">
    <citation type="journal article" date="2016" name="Nat. Commun.">
        <title>Thousands of microbial genomes shed light on interconnected biogeochemical processes in an aquifer system.</title>
        <authorList>
            <person name="Anantharaman K."/>
            <person name="Brown C.T."/>
            <person name="Hug L.A."/>
            <person name="Sharon I."/>
            <person name="Castelle C.J."/>
            <person name="Probst A.J."/>
            <person name="Thomas B.C."/>
            <person name="Singh A."/>
            <person name="Wilkins M.J."/>
            <person name="Karaoz U."/>
            <person name="Brodie E.L."/>
            <person name="Williams K.H."/>
            <person name="Hubbard S.S."/>
            <person name="Banfield J.F."/>
        </authorList>
    </citation>
    <scope>NUCLEOTIDE SEQUENCE [LARGE SCALE GENOMIC DNA]</scope>
</reference>
<keyword evidence="5 9" id="KW-0784">Thiamine biosynthesis</keyword>
<keyword evidence="4 9" id="KW-0460">Magnesium</keyword>
<comment type="function">
    <text evidence="9">Condenses 4-methyl-5-(beta-hydroxyethyl)thiazole monophosphate (THZ-P) and 2-methyl-4-amino-5-hydroxymethyl pyrimidine pyrophosphate (HMP-PP) to form thiamine monophosphate (TMP).</text>
</comment>
<dbReference type="Proteomes" id="UP000177905">
    <property type="component" value="Unassembled WGS sequence"/>
</dbReference>
<dbReference type="EC" id="2.5.1.3" evidence="9"/>
<comment type="caution">
    <text evidence="13">The sequence shown here is derived from an EMBL/GenBank/DDBJ whole genome shotgun (WGS) entry which is preliminary data.</text>
</comment>
<dbReference type="PANTHER" id="PTHR20857:SF23">
    <property type="entry name" value="THIAMINE BIOSYNTHETIC BIFUNCTIONAL ENZYME"/>
    <property type="match status" value="1"/>
</dbReference>
<comment type="pathway">
    <text evidence="1 9 11">Cofactor biosynthesis; thiamine diphosphate biosynthesis; thiamine phosphate from 4-amino-2-methyl-5-diphosphomethylpyrimidine and 4-methyl-5-(2-phosphoethyl)-thiazole: step 1/1.</text>
</comment>
<dbReference type="HAMAP" id="MF_00097">
    <property type="entry name" value="TMP_synthase"/>
    <property type="match status" value="1"/>
</dbReference>
<feature type="binding site" evidence="9">
    <location>
        <position position="99"/>
    </location>
    <ligand>
        <name>4-amino-2-methyl-5-(diphosphooxymethyl)pyrimidine</name>
        <dbReference type="ChEBI" id="CHEBI:57841"/>
    </ligand>
</feature>
<name>A0A1F4S6P9_UNCSA</name>
<evidence type="ECO:0000256" key="3">
    <source>
        <dbReference type="ARBA" id="ARBA00022723"/>
    </source>
</evidence>
<dbReference type="GO" id="GO:0009228">
    <property type="term" value="P:thiamine biosynthetic process"/>
    <property type="evidence" value="ECO:0007669"/>
    <property type="project" value="UniProtKB-KW"/>
</dbReference>
<evidence type="ECO:0000256" key="4">
    <source>
        <dbReference type="ARBA" id="ARBA00022842"/>
    </source>
</evidence>
<feature type="binding site" evidence="9">
    <location>
        <position position="81"/>
    </location>
    <ligand>
        <name>Mg(2+)</name>
        <dbReference type="ChEBI" id="CHEBI:18420"/>
    </ligand>
</feature>
<keyword evidence="2 9" id="KW-0808">Transferase</keyword>
<evidence type="ECO:0000256" key="10">
    <source>
        <dbReference type="RuleBase" id="RU003826"/>
    </source>
</evidence>
<dbReference type="InterPro" id="IPR022998">
    <property type="entry name" value="ThiamineP_synth_TenI"/>
</dbReference>
<dbReference type="Gene3D" id="3.20.20.70">
    <property type="entry name" value="Aldolase class I"/>
    <property type="match status" value="1"/>
</dbReference>
<feature type="binding site" evidence="9">
    <location>
        <position position="62"/>
    </location>
    <ligand>
        <name>Mg(2+)</name>
        <dbReference type="ChEBI" id="CHEBI:18420"/>
    </ligand>
</feature>
<comment type="catalytic activity">
    <reaction evidence="6 9 10">
        <text>4-methyl-5-(2-phosphooxyethyl)-thiazole + 4-amino-2-methyl-5-(diphosphooxymethyl)pyrimidine + H(+) = thiamine phosphate + diphosphate</text>
        <dbReference type="Rhea" id="RHEA:22328"/>
        <dbReference type="ChEBI" id="CHEBI:15378"/>
        <dbReference type="ChEBI" id="CHEBI:33019"/>
        <dbReference type="ChEBI" id="CHEBI:37575"/>
        <dbReference type="ChEBI" id="CHEBI:57841"/>
        <dbReference type="ChEBI" id="CHEBI:58296"/>
        <dbReference type="EC" id="2.5.1.3"/>
    </reaction>
</comment>
<dbReference type="GO" id="GO:0000287">
    <property type="term" value="F:magnesium ion binding"/>
    <property type="evidence" value="ECO:0007669"/>
    <property type="project" value="UniProtKB-UniRule"/>
</dbReference>
<evidence type="ECO:0000313" key="14">
    <source>
        <dbReference type="Proteomes" id="UP000177905"/>
    </source>
</evidence>
<evidence type="ECO:0000313" key="13">
    <source>
        <dbReference type="EMBL" id="OGC15413.1"/>
    </source>
</evidence>
<evidence type="ECO:0000256" key="6">
    <source>
        <dbReference type="ARBA" id="ARBA00047334"/>
    </source>
</evidence>
<feature type="domain" description="Thiamine phosphate synthase/TenI" evidence="12">
    <location>
        <begin position="3"/>
        <end position="179"/>
    </location>
</feature>
<dbReference type="Pfam" id="PF02581">
    <property type="entry name" value="TMP-TENI"/>
    <property type="match status" value="1"/>
</dbReference>
<feature type="binding site" evidence="9">
    <location>
        <position position="61"/>
    </location>
    <ligand>
        <name>4-amino-2-methyl-5-(diphosphooxymethyl)pyrimidine</name>
        <dbReference type="ChEBI" id="CHEBI:57841"/>
    </ligand>
</feature>
<dbReference type="UniPathway" id="UPA00060">
    <property type="reaction ID" value="UER00141"/>
</dbReference>
<evidence type="ECO:0000256" key="8">
    <source>
        <dbReference type="ARBA" id="ARBA00047883"/>
    </source>
</evidence>
<evidence type="ECO:0000256" key="2">
    <source>
        <dbReference type="ARBA" id="ARBA00022679"/>
    </source>
</evidence>
<dbReference type="SUPFAM" id="SSF51391">
    <property type="entry name" value="Thiamin phosphate synthase"/>
    <property type="match status" value="1"/>
</dbReference>
<sequence length="198" mass="21843">MGIYPVISPDFCAEKDPIFILQEILKGGAKIVQLRDKKNPEQYVLEFRKLTNKYNALLIINDSVDIALKYNADGVHLGQEDMPLIDARKIAPNLLIGVSTHNLKEALFAQENGASYVNIGPIFPTKTKDKLSGFLGVTAIKEISSHLIIPFTVMGGINKNNIDQILESGAKKIAMVTGITHAYDIKKTVKTLIEKIKP</sequence>
<dbReference type="AlphaFoldDB" id="A0A1F4S6P9"/>
<comment type="catalytic activity">
    <reaction evidence="8 9 10">
        <text>2-[(2R,5Z)-2-carboxy-4-methylthiazol-5(2H)-ylidene]ethyl phosphate + 4-amino-2-methyl-5-(diphosphooxymethyl)pyrimidine + 2 H(+) = thiamine phosphate + CO2 + diphosphate</text>
        <dbReference type="Rhea" id="RHEA:47844"/>
        <dbReference type="ChEBI" id="CHEBI:15378"/>
        <dbReference type="ChEBI" id="CHEBI:16526"/>
        <dbReference type="ChEBI" id="CHEBI:33019"/>
        <dbReference type="ChEBI" id="CHEBI:37575"/>
        <dbReference type="ChEBI" id="CHEBI:57841"/>
        <dbReference type="ChEBI" id="CHEBI:62899"/>
        <dbReference type="EC" id="2.5.1.3"/>
    </reaction>
</comment>
<comment type="similarity">
    <text evidence="9 10">Belongs to the thiamine-phosphate synthase family.</text>
</comment>
<dbReference type="EMBL" id="MEUA01000020">
    <property type="protein sequence ID" value="OGC15413.1"/>
    <property type="molecule type" value="Genomic_DNA"/>
</dbReference>
<evidence type="ECO:0000256" key="11">
    <source>
        <dbReference type="RuleBase" id="RU004253"/>
    </source>
</evidence>
<dbReference type="GO" id="GO:0004789">
    <property type="term" value="F:thiamine-phosphate diphosphorylase activity"/>
    <property type="evidence" value="ECO:0007669"/>
    <property type="project" value="UniProtKB-UniRule"/>
</dbReference>